<reference evidence="2" key="1">
    <citation type="submission" date="2021-03" db="EMBL/GenBank/DDBJ databases">
        <title>Draft genome sequence of rust myrtle Austropuccinia psidii MF-1, a brazilian biotype.</title>
        <authorList>
            <person name="Quecine M.C."/>
            <person name="Pachon D.M.R."/>
            <person name="Bonatelli M.L."/>
            <person name="Correr F.H."/>
            <person name="Franceschini L.M."/>
            <person name="Leite T.F."/>
            <person name="Margarido G.R.A."/>
            <person name="Almeida C.A."/>
            <person name="Ferrarezi J.A."/>
            <person name="Labate C.A."/>
        </authorList>
    </citation>
    <scope>NUCLEOTIDE SEQUENCE</scope>
    <source>
        <strain evidence="2">MF-1</strain>
    </source>
</reference>
<gene>
    <name evidence="2" type="ORF">O181_004899</name>
</gene>
<sequence length="84" mass="9267">MFENTVTNESQHSTHNPYSILKECIGLNIDVGNSTSQTSSTWFIPNIYVTTLPQNPTNTKMHVSEGPGSTQEISLKANPQSKFP</sequence>
<keyword evidence="3" id="KW-1185">Reference proteome</keyword>
<comment type="caution">
    <text evidence="2">The sequence shown here is derived from an EMBL/GenBank/DDBJ whole genome shotgun (WGS) entry which is preliminary data.</text>
</comment>
<name>A0A9Q3BH45_9BASI</name>
<dbReference type="AlphaFoldDB" id="A0A9Q3BH45"/>
<accession>A0A9Q3BH45</accession>
<evidence type="ECO:0000313" key="2">
    <source>
        <dbReference type="EMBL" id="MBW0465184.1"/>
    </source>
</evidence>
<evidence type="ECO:0000313" key="3">
    <source>
        <dbReference type="Proteomes" id="UP000765509"/>
    </source>
</evidence>
<organism evidence="2 3">
    <name type="scientific">Austropuccinia psidii MF-1</name>
    <dbReference type="NCBI Taxonomy" id="1389203"/>
    <lineage>
        <taxon>Eukaryota</taxon>
        <taxon>Fungi</taxon>
        <taxon>Dikarya</taxon>
        <taxon>Basidiomycota</taxon>
        <taxon>Pucciniomycotina</taxon>
        <taxon>Pucciniomycetes</taxon>
        <taxon>Pucciniales</taxon>
        <taxon>Sphaerophragmiaceae</taxon>
        <taxon>Austropuccinia</taxon>
    </lineage>
</organism>
<dbReference type="EMBL" id="AVOT02000972">
    <property type="protein sequence ID" value="MBW0465184.1"/>
    <property type="molecule type" value="Genomic_DNA"/>
</dbReference>
<proteinExistence type="predicted"/>
<dbReference type="Proteomes" id="UP000765509">
    <property type="component" value="Unassembled WGS sequence"/>
</dbReference>
<evidence type="ECO:0000256" key="1">
    <source>
        <dbReference type="SAM" id="MobiDB-lite"/>
    </source>
</evidence>
<protein>
    <submittedName>
        <fullName evidence="2">Uncharacterized protein</fullName>
    </submittedName>
</protein>
<feature type="region of interest" description="Disordered" evidence="1">
    <location>
        <begin position="54"/>
        <end position="84"/>
    </location>
</feature>